<keyword evidence="2" id="KW-1133">Transmembrane helix</keyword>
<dbReference type="InterPro" id="IPR016047">
    <property type="entry name" value="M23ase_b-sheet_dom"/>
</dbReference>
<keyword evidence="2" id="KW-0812">Transmembrane</keyword>
<dbReference type="PANTHER" id="PTHR21666">
    <property type="entry name" value="PEPTIDASE-RELATED"/>
    <property type="match status" value="1"/>
</dbReference>
<accession>A0ABT2NC85</accession>
<dbReference type="CDD" id="cd12797">
    <property type="entry name" value="M23_peptidase"/>
    <property type="match status" value="1"/>
</dbReference>
<dbReference type="PANTHER" id="PTHR21666:SF289">
    <property type="entry name" value="L-ALA--D-GLU ENDOPEPTIDASE"/>
    <property type="match status" value="1"/>
</dbReference>
<gene>
    <name evidence="4" type="ORF">NG792_16680</name>
</gene>
<keyword evidence="5" id="KW-1185">Reference proteome</keyword>
<dbReference type="Pfam" id="PF01551">
    <property type="entry name" value="Peptidase_M23"/>
    <property type="match status" value="1"/>
</dbReference>
<dbReference type="InterPro" id="IPR050570">
    <property type="entry name" value="Cell_wall_metabolism_enzyme"/>
</dbReference>
<sequence length="393" mass="42315">MGETASLNRRRFSISSVREAINGETAIASIASSCTTCLEPLKLIMFRKPKIIATILLAFAIAVAVHWIGFDRPNFAQSPIPETTIAANSLQLAPPIDCTLDEDCFILLYPDRDPGPGEVDFGCGRQTYDGHKGTDFGIANMDKMNAGVAVIASAPGKVLRVRDGVSDRLITDPKQVEALEGRECGNGVFIEHGNGWETQYCHLRNGSVAVTPGMEVDTGTVLGMVGASGAASFPHVHITALYEGKVVDPFVGPEAGPGCQVSPSPIWTVPLDYTPTGAINAGFADTPPDMNDLWEGRFPQGELSQDIPALLFWVHTYGVLAGDSYQFKLIAPNGEAIAEDTTEITSPSKTWMGYVGKRNNPERPIAPGVWRGEYQLTRGGEVLVDLVREIEVR</sequence>
<comment type="caution">
    <text evidence="4">The sequence shown here is derived from an EMBL/GenBank/DDBJ whole genome shotgun (WGS) entry which is preliminary data.</text>
</comment>
<evidence type="ECO:0000256" key="1">
    <source>
        <dbReference type="ARBA" id="ARBA00022729"/>
    </source>
</evidence>
<evidence type="ECO:0000256" key="2">
    <source>
        <dbReference type="SAM" id="Phobius"/>
    </source>
</evidence>
<organism evidence="4 5">
    <name type="scientific">Laspinema olomoucense D3b</name>
    <dbReference type="NCBI Taxonomy" id="2953688"/>
    <lineage>
        <taxon>Bacteria</taxon>
        <taxon>Bacillati</taxon>
        <taxon>Cyanobacteriota</taxon>
        <taxon>Cyanophyceae</taxon>
        <taxon>Oscillatoriophycideae</taxon>
        <taxon>Oscillatoriales</taxon>
        <taxon>Laspinemataceae</taxon>
        <taxon>Laspinema</taxon>
        <taxon>Laspinema olomoucense</taxon>
    </lineage>
</organism>
<dbReference type="SUPFAM" id="SSF51261">
    <property type="entry name" value="Duplicated hybrid motif"/>
    <property type="match status" value="1"/>
</dbReference>
<dbReference type="RefSeq" id="WP_261236151.1">
    <property type="nucleotide sequence ID" value="NZ_JAMXFA010000022.1"/>
</dbReference>
<reference evidence="4 5" key="1">
    <citation type="journal article" date="2022" name="Front. Microbiol.">
        <title>High genomic differentiation and limited gene flow indicate recent cryptic speciation within the genus Laspinema (cyanobacteria).</title>
        <authorList>
            <person name="Stanojkovic A."/>
            <person name="Skoupy S."/>
            <person name="Skaloud P."/>
            <person name="Dvorak P."/>
        </authorList>
    </citation>
    <scope>NUCLEOTIDE SEQUENCE [LARGE SCALE GENOMIC DNA]</scope>
    <source>
        <strain evidence="4 5">D3b</strain>
    </source>
</reference>
<evidence type="ECO:0000259" key="3">
    <source>
        <dbReference type="Pfam" id="PF01551"/>
    </source>
</evidence>
<dbReference type="Gene3D" id="2.70.70.10">
    <property type="entry name" value="Glucose Permease (Domain IIA)"/>
    <property type="match status" value="1"/>
</dbReference>
<dbReference type="InterPro" id="IPR011055">
    <property type="entry name" value="Dup_hybrid_motif"/>
</dbReference>
<keyword evidence="1" id="KW-0732">Signal</keyword>
<feature type="domain" description="M23ase beta-sheet core" evidence="3">
    <location>
        <begin position="131"/>
        <end position="249"/>
    </location>
</feature>
<dbReference type="EMBL" id="JAMXFA010000022">
    <property type="protein sequence ID" value="MCT7979350.1"/>
    <property type="molecule type" value="Genomic_DNA"/>
</dbReference>
<evidence type="ECO:0000313" key="4">
    <source>
        <dbReference type="EMBL" id="MCT7979350.1"/>
    </source>
</evidence>
<keyword evidence="2" id="KW-0472">Membrane</keyword>
<feature type="transmembrane region" description="Helical" evidence="2">
    <location>
        <begin position="51"/>
        <end position="70"/>
    </location>
</feature>
<name>A0ABT2NC85_9CYAN</name>
<dbReference type="Proteomes" id="UP001525961">
    <property type="component" value="Unassembled WGS sequence"/>
</dbReference>
<protein>
    <submittedName>
        <fullName evidence="4">M23 family metallopeptidase</fullName>
    </submittedName>
</protein>
<proteinExistence type="predicted"/>
<evidence type="ECO:0000313" key="5">
    <source>
        <dbReference type="Proteomes" id="UP001525961"/>
    </source>
</evidence>